<sequence length="453" mass="45451">MTVSINGVYSHNYIDGVLVKETLNPANEIVNRGHYAATTLSTVDADLDTANIKNGITMFGFAGSADVQDISDATAIEAEVLSPETFYAVSGGIRTGTMATRTLNPANETVQAGYYAATTLSTVDAQLAAANIKSGVNIFGFVGAATVQDIADADAAIGNVLSPKTFYSVTGARKTGTMATVALAPGSNAYPAGYHVGNGGGLDAIDLDLVTANIKSGITIFNVAGAATVRDIADANAILSDVKTGRTFYSVTGARKTGNLATVALAAGANAYPAGYHAGAASLTAVDGDLAAGNIADGITIFGVLGTFTGGALVEDIVSGTISTITTTGTLSRGYLNQSVTTGTDYDLASDTTTFAADSLAVGVGFCGVETPGSSDFKMRLYMDGVQVAETGFIASGGATAVIEGTRALSGSTICKVALHNYNVADKNATFVAGNASGDPIPAAIGVGSVKTA</sequence>
<name>A0A0F9LTZ8_9ZZZZ</name>
<protein>
    <submittedName>
        <fullName evidence="1">Uncharacterized protein</fullName>
    </submittedName>
</protein>
<accession>A0A0F9LTZ8</accession>
<proteinExistence type="predicted"/>
<organism evidence="1">
    <name type="scientific">marine sediment metagenome</name>
    <dbReference type="NCBI Taxonomy" id="412755"/>
    <lineage>
        <taxon>unclassified sequences</taxon>
        <taxon>metagenomes</taxon>
        <taxon>ecological metagenomes</taxon>
    </lineage>
</organism>
<reference evidence="1" key="1">
    <citation type="journal article" date="2015" name="Nature">
        <title>Complex archaea that bridge the gap between prokaryotes and eukaryotes.</title>
        <authorList>
            <person name="Spang A."/>
            <person name="Saw J.H."/>
            <person name="Jorgensen S.L."/>
            <person name="Zaremba-Niedzwiedzka K."/>
            <person name="Martijn J."/>
            <person name="Lind A.E."/>
            <person name="van Eijk R."/>
            <person name="Schleper C."/>
            <person name="Guy L."/>
            <person name="Ettema T.J."/>
        </authorList>
    </citation>
    <scope>NUCLEOTIDE SEQUENCE</scope>
</reference>
<dbReference type="AlphaFoldDB" id="A0A0F9LTZ8"/>
<dbReference type="EMBL" id="LAZR01005597">
    <property type="protein sequence ID" value="KKM98614.1"/>
    <property type="molecule type" value="Genomic_DNA"/>
</dbReference>
<evidence type="ECO:0000313" key="1">
    <source>
        <dbReference type="EMBL" id="KKM98614.1"/>
    </source>
</evidence>
<gene>
    <name evidence="1" type="ORF">LCGC14_1156180</name>
</gene>
<comment type="caution">
    <text evidence="1">The sequence shown here is derived from an EMBL/GenBank/DDBJ whole genome shotgun (WGS) entry which is preliminary data.</text>
</comment>